<dbReference type="FunFam" id="3.40.309.10:FF:000005">
    <property type="entry name" value="1-pyrroline-5-carboxylate dehydrogenase 1"/>
    <property type="match status" value="1"/>
</dbReference>
<dbReference type="GO" id="GO:0010133">
    <property type="term" value="P:L-proline catabolic process to L-glutamate"/>
    <property type="evidence" value="ECO:0007669"/>
    <property type="project" value="UniProtKB-UniRule"/>
</dbReference>
<dbReference type="eggNOG" id="COG0506">
    <property type="taxonomic scope" value="Bacteria"/>
</dbReference>
<sequence length="1227" mass="133796">MDTTYTQVSRSKPNTHVFDDSFLGEFSSLYAASETEVVQFLLAQIDVTADQKSNIKQRTIQLVESSREDAGDGALFDQFLQEFGLSSTEGVTLMRLAESLIRTPDFDNKTSLLRDKLIAGDWKSHAGNSSSWLVNSATSGLRLSSAWIKASGGVNANNLVSKLGDRVLLRAVQYAMNMMSDHFVLGKTIGLALKKSAMYEKKGFSFSYDMLGEAAHTQADADHYFKNYLNAANTIAKTAKKYPSYKEAPGLSVKLSALHPRYESVQRQECVPKLVESVGEIALIAKQAGFGLTIDAEETERLEVSLEVVHGLLNNPALHGWDGLAVVVQAYQKRSQKTIEWLVNTARAANRCISIRLVKGAYWDMEVKRAQELGLADYPVFTRKENTDLSYLACAQQLFKANDCIYPQFATHNAQTAAAIIELAGKSRNYEFQRLYGMGPELHAILMKEAGVKSRIYAPVGKYKDLLPYLVRRLLENGANSSFVYKVLDPKTPASSLAVSPESLVTKNIPEMNPKIPLPLDHLGYDRLAAKGWDFTQYQTASQLMATTKRYVPEDVYSIIAGKKVEGTLKPVISPTHASKPISNAHFADKETLQQAFAACHQSTWSTQFTPEQRSQCLLKAAKLLEQRADAFFSLCVQEAGKTLPDAIAEVREAVDFCRYYAGEALTPNMHLRSPLGNVLCISPWNFPLAIFLGQITAALSVGNNVIAKPAETTPIIASEAIDLLYDAGIPHDSLHLIIGEGSTIGSALVASEEIHGICFTGSTQTAKRISQTLAVTNRPLTPLIAETGGLNAMIIDSTALLEQCVADVVASSFQSAGQRCSACRIVCVQDSIADDFIKMLAGAMALLNVGEPAYLSTDVGPVIDQNAKNKLTSYSNEGKKRWKVIAQTPVPEDLDGYFVPPIAFEINALSELEEEQFGPILHVVRFASDKLSATVNQINALGYGLTMGLHTRIDARVDEVRNTAKVGNLYINRNQIGAVVGVQPFGGEGLSGTGPKAGGPHYLYRLSKHNQFNDYTNSETFTHELPEDGADIDKLALTNAQIALSNWSISEAEAFMTQFTEDQHTYLDVESMSHLPLVRLPGPTGETNELSLHPRGVLVCSSDHVEITELQILKALGSGNAVIVCVDDLQKTQLAALLDSMTYSGLPEHLMTLASINSLPNYLKQDIQGAVIDGKNQNSVASYFCKKAGPILPCLSAHDDVYRFVVERTTTINTTAAGGNASLLAM</sequence>
<dbReference type="InterPro" id="IPR050485">
    <property type="entry name" value="Proline_metab_enzyme"/>
</dbReference>
<comment type="similarity">
    <text evidence="5">In the C-terminal section; belongs to the aldehyde dehydrogenase family.</text>
</comment>
<dbReference type="InterPro" id="IPR024089">
    <property type="entry name" value="PRODH_PutA_dom_I/II"/>
</dbReference>
<dbReference type="NCBIfam" id="NF008869">
    <property type="entry name" value="PRK11904.1"/>
    <property type="match status" value="1"/>
</dbReference>
<dbReference type="AlphaFoldDB" id="C6XJL8"/>
<dbReference type="RefSeq" id="WP_015827463.1">
    <property type="nucleotide sequence ID" value="NC_012982.1"/>
</dbReference>
<keyword evidence="5" id="KW-0285">Flavoprotein</keyword>
<comment type="catalytic activity">
    <reaction evidence="4 5">
        <text>L-glutamate 5-semialdehyde + NAD(+) + H2O = L-glutamate + NADH + 2 H(+)</text>
        <dbReference type="Rhea" id="RHEA:30235"/>
        <dbReference type="ChEBI" id="CHEBI:15377"/>
        <dbReference type="ChEBI" id="CHEBI:15378"/>
        <dbReference type="ChEBI" id="CHEBI:29985"/>
        <dbReference type="ChEBI" id="CHEBI:57540"/>
        <dbReference type="ChEBI" id="CHEBI:57945"/>
        <dbReference type="ChEBI" id="CHEBI:58066"/>
        <dbReference type="EC" id="1.2.1.88"/>
    </reaction>
</comment>
<accession>C6XJL8</accession>
<evidence type="ECO:0000313" key="10">
    <source>
        <dbReference type="EMBL" id="ACT59313.1"/>
    </source>
</evidence>
<dbReference type="InterPro" id="IPR002872">
    <property type="entry name" value="Proline_DH_dom"/>
</dbReference>
<feature type="domain" description="Proline dehydrogenase PutA" evidence="9">
    <location>
        <begin position="76"/>
        <end position="183"/>
    </location>
</feature>
<dbReference type="InterPro" id="IPR016163">
    <property type="entry name" value="Ald_DH_C"/>
</dbReference>
<dbReference type="Gene3D" id="3.40.605.10">
    <property type="entry name" value="Aldehyde Dehydrogenase, Chain A, domain 1"/>
    <property type="match status" value="1"/>
</dbReference>
<keyword evidence="5" id="KW-0678">Repressor</keyword>
<keyword evidence="2 5" id="KW-0560">Oxidoreductase</keyword>
<dbReference type="EMBL" id="CP001678">
    <property type="protein sequence ID" value="ACT59313.1"/>
    <property type="molecule type" value="Genomic_DNA"/>
</dbReference>
<comment type="cofactor">
    <cofactor evidence="5">
        <name>FAD</name>
        <dbReference type="ChEBI" id="CHEBI:57692"/>
    </cofactor>
</comment>
<dbReference type="KEGG" id="hba:Hbal_1625"/>
<feature type="active site" evidence="6">
    <location>
        <position position="787"/>
    </location>
</feature>
<dbReference type="GO" id="GO:0009898">
    <property type="term" value="C:cytoplasmic side of plasma membrane"/>
    <property type="evidence" value="ECO:0007669"/>
    <property type="project" value="TreeGrafter"/>
</dbReference>
<feature type="domain" description="Proline dehydrogenase" evidence="8">
    <location>
        <begin position="192"/>
        <end position="484"/>
    </location>
</feature>
<dbReference type="InterPro" id="IPR015590">
    <property type="entry name" value="Aldehyde_DH_dom"/>
</dbReference>
<comment type="pathway">
    <text evidence="1 5">Amino-acid degradation; L-proline degradation into L-glutamate; L-glutamate from L-proline: step 2/2.</text>
</comment>
<evidence type="ECO:0000259" key="7">
    <source>
        <dbReference type="Pfam" id="PF00171"/>
    </source>
</evidence>
<dbReference type="EC" id="1.2.1.88" evidence="5"/>
<dbReference type="Gene3D" id="3.20.20.220">
    <property type="match status" value="2"/>
</dbReference>
<dbReference type="InterPro" id="IPR016160">
    <property type="entry name" value="Ald_DH_CS_CYS"/>
</dbReference>
<comment type="pathway">
    <text evidence="5">Amino-acid degradation; L-proline degradation into L-glutamate; L-glutamate from L-proline: step 1/2.</text>
</comment>
<reference evidence="11" key="1">
    <citation type="journal article" date="2011" name="J. Bacteriol.">
        <title>Genome sequences of eight morphologically diverse alphaproteobacteria.</title>
        <authorList>
            <consortium name="US DOE Joint Genome Institute"/>
            <person name="Brown P.J."/>
            <person name="Kysela D.T."/>
            <person name="Buechlein A."/>
            <person name="Hemmerich C."/>
            <person name="Brun Y.V."/>
        </authorList>
    </citation>
    <scope>NUCLEOTIDE SEQUENCE [LARGE SCALE GENOMIC DNA]</scope>
    <source>
        <strain evidence="11">ATCC 49814 / DSM 5838 / IFAM 1418</strain>
    </source>
</reference>
<dbReference type="InterPro" id="IPR016161">
    <property type="entry name" value="Ald_DH/histidinol_DH"/>
</dbReference>
<dbReference type="SUPFAM" id="SSF51730">
    <property type="entry name" value="FAD-linked oxidoreductase"/>
    <property type="match status" value="1"/>
</dbReference>
<protein>
    <recommendedName>
        <fullName evidence="5">Bifunctional protein PutA</fullName>
    </recommendedName>
    <domain>
        <recommendedName>
            <fullName evidence="5">Proline dehydrogenase</fullName>
            <ecNumber evidence="5">1.5.5.2</ecNumber>
        </recommendedName>
        <alternativeName>
            <fullName evidence="5">Proline oxidase</fullName>
        </alternativeName>
    </domain>
    <domain>
        <recommendedName>
            <fullName evidence="5">Delta-1-pyrroline-5-carboxylate dehydrogenase</fullName>
            <shortName evidence="5">P5C dehydrogenase</shortName>
            <ecNumber evidence="5">1.2.1.88</ecNumber>
        </recommendedName>
        <alternativeName>
            <fullName evidence="5">L-glutamate gamma-semialdehyde dehydrogenase</fullName>
        </alternativeName>
    </domain>
</protein>
<evidence type="ECO:0000259" key="8">
    <source>
        <dbReference type="Pfam" id="PF01619"/>
    </source>
</evidence>
<dbReference type="InterPro" id="IPR016162">
    <property type="entry name" value="Ald_DH_N"/>
</dbReference>
<evidence type="ECO:0000313" key="11">
    <source>
        <dbReference type="Proteomes" id="UP000002745"/>
    </source>
</evidence>
<evidence type="ECO:0000256" key="5">
    <source>
        <dbReference type="PIRNR" id="PIRNR000197"/>
    </source>
</evidence>
<keyword evidence="5" id="KW-0804">Transcription</keyword>
<dbReference type="Pfam" id="PF01619">
    <property type="entry name" value="Pro_dh"/>
    <property type="match status" value="1"/>
</dbReference>
<dbReference type="Pfam" id="PF14850">
    <property type="entry name" value="Pro_dh-DNA_bdg"/>
    <property type="match status" value="1"/>
</dbReference>
<dbReference type="EC" id="1.5.5.2" evidence="5"/>
<dbReference type="GO" id="GO:0003700">
    <property type="term" value="F:DNA-binding transcription factor activity"/>
    <property type="evidence" value="ECO:0007669"/>
    <property type="project" value="InterPro"/>
</dbReference>
<dbReference type="PIRSF" id="PIRSF000197">
    <property type="entry name" value="Bifunct_PutA"/>
    <property type="match status" value="1"/>
</dbReference>
<keyword evidence="5" id="KW-0642">Proline metabolism</keyword>
<evidence type="ECO:0000256" key="4">
    <source>
        <dbReference type="ARBA" id="ARBA00048142"/>
    </source>
</evidence>
<dbReference type="InterPro" id="IPR005933">
    <property type="entry name" value="PutA_C"/>
</dbReference>
<keyword evidence="11" id="KW-1185">Reference proteome</keyword>
<dbReference type="PANTHER" id="PTHR42862">
    <property type="entry name" value="DELTA-1-PYRROLINE-5-CARBOXYLATE DEHYDROGENASE 1, ISOFORM A-RELATED"/>
    <property type="match status" value="1"/>
</dbReference>
<dbReference type="Proteomes" id="UP000002745">
    <property type="component" value="Chromosome"/>
</dbReference>
<comment type="similarity">
    <text evidence="5">In the N-terminal section; belongs to the proline dehydrogenase family.</text>
</comment>
<dbReference type="STRING" id="582402.Hbal_1625"/>
<organism evidence="10 11">
    <name type="scientific">Hirschia baltica (strain ATCC 49814 / DSM 5838 / IFAM 1418)</name>
    <dbReference type="NCBI Taxonomy" id="582402"/>
    <lineage>
        <taxon>Bacteria</taxon>
        <taxon>Pseudomonadati</taxon>
        <taxon>Pseudomonadota</taxon>
        <taxon>Alphaproteobacteria</taxon>
        <taxon>Hyphomonadales</taxon>
        <taxon>Hyphomonadaceae</taxon>
        <taxon>Hirschia</taxon>
    </lineage>
</organism>
<dbReference type="SUPFAM" id="SSF81935">
    <property type="entry name" value="N-terminal domain of bifunctional PutA protein"/>
    <property type="match status" value="1"/>
</dbReference>
<dbReference type="InterPro" id="IPR029041">
    <property type="entry name" value="FAD-linked_oxidoreductase-like"/>
</dbReference>
<feature type="domain" description="Aldehyde dehydrogenase" evidence="7">
    <location>
        <begin position="570"/>
        <end position="1006"/>
    </location>
</feature>
<evidence type="ECO:0000256" key="2">
    <source>
        <dbReference type="ARBA" id="ARBA00023002"/>
    </source>
</evidence>
<gene>
    <name evidence="10" type="ordered locus">Hbal_1625</name>
</gene>
<evidence type="ECO:0000256" key="1">
    <source>
        <dbReference type="ARBA" id="ARBA00004786"/>
    </source>
</evidence>
<comment type="function">
    <text evidence="5">Oxidizes proline to glutamate for use as a carbon and nitrogen source.</text>
</comment>
<keyword evidence="5" id="KW-0238">DNA-binding</keyword>
<dbReference type="Pfam" id="PF00171">
    <property type="entry name" value="Aldedh"/>
    <property type="match status" value="1"/>
</dbReference>
<dbReference type="Gene3D" id="3.40.309.10">
    <property type="entry name" value="Aldehyde Dehydrogenase, Chain A, domain 2"/>
    <property type="match status" value="1"/>
</dbReference>
<evidence type="ECO:0000256" key="3">
    <source>
        <dbReference type="ARBA" id="ARBA00023027"/>
    </source>
</evidence>
<proteinExistence type="inferred from homology"/>
<dbReference type="GO" id="GO:0004657">
    <property type="term" value="F:proline dehydrogenase activity"/>
    <property type="evidence" value="ECO:0007669"/>
    <property type="project" value="UniProtKB-UniRule"/>
</dbReference>
<dbReference type="UniPathway" id="UPA00261">
    <property type="reaction ID" value="UER00373"/>
</dbReference>
<dbReference type="PANTHER" id="PTHR42862:SF1">
    <property type="entry name" value="DELTA-1-PYRROLINE-5-CARBOXYLATE DEHYDROGENASE 2, ISOFORM A-RELATED"/>
    <property type="match status" value="1"/>
</dbReference>
<evidence type="ECO:0000256" key="6">
    <source>
        <dbReference type="PIRSR" id="PIRSR000197-1"/>
    </source>
</evidence>
<evidence type="ECO:0000259" key="9">
    <source>
        <dbReference type="Pfam" id="PF14850"/>
    </source>
</evidence>
<feature type="active site" evidence="6">
    <location>
        <position position="821"/>
    </location>
</feature>
<dbReference type="eggNOG" id="COG4230">
    <property type="taxonomic scope" value="Bacteria"/>
</dbReference>
<comment type="catalytic activity">
    <reaction evidence="5">
        <text>L-proline + a quinone = (S)-1-pyrroline-5-carboxylate + a quinol + H(+)</text>
        <dbReference type="Rhea" id="RHEA:23784"/>
        <dbReference type="ChEBI" id="CHEBI:15378"/>
        <dbReference type="ChEBI" id="CHEBI:17388"/>
        <dbReference type="ChEBI" id="CHEBI:24646"/>
        <dbReference type="ChEBI" id="CHEBI:60039"/>
        <dbReference type="ChEBI" id="CHEBI:132124"/>
        <dbReference type="EC" id="1.5.5.2"/>
    </reaction>
</comment>
<dbReference type="InterPro" id="IPR025703">
    <property type="entry name" value="Bifunct_PutA"/>
</dbReference>
<dbReference type="NCBIfam" id="TIGR01238">
    <property type="entry name" value="D1pyr5carbox3"/>
    <property type="match status" value="1"/>
</dbReference>
<dbReference type="PROSITE" id="PS00070">
    <property type="entry name" value="ALDEHYDE_DEHYDR_CYS"/>
    <property type="match status" value="1"/>
</dbReference>
<dbReference type="GO" id="GO:0003842">
    <property type="term" value="F:L-glutamate gamma-semialdehyde dehydrogenase activity"/>
    <property type="evidence" value="ECO:0007669"/>
    <property type="project" value="UniProtKB-UniRule"/>
</dbReference>
<keyword evidence="3 5" id="KW-0520">NAD</keyword>
<dbReference type="InterPro" id="IPR024082">
    <property type="entry name" value="PRODH_PutA_dom_II"/>
</dbReference>
<dbReference type="HOGENOM" id="CLU_005682_1_1_5"/>
<dbReference type="OrthoDB" id="7168186at2"/>
<dbReference type="SUPFAM" id="SSF53720">
    <property type="entry name" value="ALDH-like"/>
    <property type="match status" value="1"/>
</dbReference>
<keyword evidence="5" id="KW-0274">FAD</keyword>
<keyword evidence="5" id="KW-0805">Transcription regulation</keyword>
<name>C6XJL8_HIRBI</name>
<dbReference type="GO" id="GO:0003677">
    <property type="term" value="F:DNA binding"/>
    <property type="evidence" value="ECO:0007669"/>
    <property type="project" value="UniProtKB-KW"/>
</dbReference>
<dbReference type="CDD" id="cd07125">
    <property type="entry name" value="ALDH_PutA-P5CDH"/>
    <property type="match status" value="1"/>
</dbReference>